<organism evidence="2 3">
    <name type="scientific">Candidatus Electrothrix marina</name>
    <dbReference type="NCBI Taxonomy" id="1859130"/>
    <lineage>
        <taxon>Bacteria</taxon>
        <taxon>Pseudomonadati</taxon>
        <taxon>Thermodesulfobacteriota</taxon>
        <taxon>Desulfobulbia</taxon>
        <taxon>Desulfobulbales</taxon>
        <taxon>Desulfobulbaceae</taxon>
        <taxon>Candidatus Electrothrix</taxon>
    </lineage>
</organism>
<keyword evidence="3" id="KW-1185">Reference proteome</keyword>
<dbReference type="Proteomes" id="UP000288892">
    <property type="component" value="Unassembled WGS sequence"/>
</dbReference>
<comment type="caution">
    <text evidence="2">The sequence shown here is derived from an EMBL/GenBank/DDBJ whole genome shotgun (WGS) entry which is preliminary data.</text>
</comment>
<dbReference type="EMBL" id="MTKS01000189">
    <property type="protein sequence ID" value="RWX51189.1"/>
    <property type="molecule type" value="Genomic_DNA"/>
</dbReference>
<protein>
    <submittedName>
        <fullName evidence="2">Uncharacterized protein</fullName>
    </submittedName>
</protein>
<sequence>MHDSLGKPLEIVQVKDHKAPLTFSVLNKAGKGKNSGKSFFERAANYITRYPDVQVVLASYGELGPELQNCIGADATTLKKNKKINTPELLKVFQRLKHHSLNEQEELKSIQEHLTQFPLITGDWQAAFDLLMQELYRGAEQEKGYTRQDLLERLQQIGQYLAAREGHHREWGTSIIPLLDQEVEDREQLRKAFHEGVSVGWQHILSDLDVKRQQHLNAIQEGFRKTKIVIVHGASGQGKSALAYRYLHDYCPAVSYEIRDLSTEKRALEVAAALAGYSIPFTFYVDASHNDKGLAEFLQRIHEMPHISCLVTIREEDWRLTDITSADITFADIELVFNRQEARELYTAWESAEGCRFPDFEQAWAKFLEEGPLLEFVYLLTHTENLHNRLQKQYDQIADEVDCQQRSENDLKLIRQVAVAGACGARIDLAKLAQLPGNTTLQRSIGRLEKEYLLRRSNDARHLTGLHPVRSEILTSIIADPILCSWEILALECLPLLEDADVEIFLLHIFRFYSEATNAVLSYLNTAKYETWGAVNGVLRALLWLGIYEYIHNNAKLIKQVYDKAGHGWFTVLDFVDFVGVLEGKPLGIIDMLPEEGQKEAKQWQKEQLPKSQVFARLDNWLQQVALPLLPAYDQEKDWNEFGQVTYWTGFREVNKRIDELIDWNALRNTLEKLPIDTLAVLIYGLWQALSTTDDFIEWYEDIRPTLLDRYRRETNTPYIEEQDGVIRAHFIVPTDDKIQKLGKSDSTEKEPFHALAMRHVDLLAQLVPDCTGYGCQGYGHQVFDFEYPYDETTKTNIPASQLKPRWVVHVNNTARILGSHMFRPVIWQDYSSQMFAIRKEVVSSLDELHRNLVKHFRSKTIVQELSKLSDTEEWKKTSLQVLNRPSFPLEALDQFGYTEERLEDISTAKEHENRKTETIISAYLQQYQPYLQAAREYFNSIRNFLDLSGSVMLANAFLGKADTPRRRVEIKQQLEELNFKISRPLLSALNLTEAIKDLPQFQSTFRKHFFTLINNEELSRLEQRELKTLHSLWPLWFCFETTPSRRMAVPGKTASDQLERRKKALQSKLFKALEKASTERLH</sequence>
<keyword evidence="1" id="KW-0175">Coiled coil</keyword>
<feature type="non-terminal residue" evidence="2">
    <location>
        <position position="1083"/>
    </location>
</feature>
<evidence type="ECO:0000256" key="1">
    <source>
        <dbReference type="SAM" id="Coils"/>
    </source>
</evidence>
<gene>
    <name evidence="2" type="ORF">VU01_11893</name>
</gene>
<name>A0A444JDM2_9BACT</name>
<reference evidence="2 3" key="1">
    <citation type="submission" date="2017-01" db="EMBL/GenBank/DDBJ databases">
        <title>The cable genome- insights into the physiology and evolution of filamentous bacteria capable of sulfide oxidation via long distance electron transfer.</title>
        <authorList>
            <person name="Schreiber L."/>
            <person name="Bjerg J.T."/>
            <person name="Boggild A."/>
            <person name="Van De Vossenberg J."/>
            <person name="Meysman F."/>
            <person name="Nielsen L.P."/>
            <person name="Schramm A."/>
            <person name="Kjeldsen K.U."/>
        </authorList>
    </citation>
    <scope>NUCLEOTIDE SEQUENCE [LARGE SCALE GENOMIC DNA]</scope>
    <source>
        <strain evidence="2">A5</strain>
    </source>
</reference>
<feature type="coiled-coil region" evidence="1">
    <location>
        <begin position="380"/>
        <end position="407"/>
    </location>
</feature>
<accession>A0A444JDM2</accession>
<proteinExistence type="predicted"/>
<evidence type="ECO:0000313" key="2">
    <source>
        <dbReference type="EMBL" id="RWX51189.1"/>
    </source>
</evidence>
<dbReference type="AlphaFoldDB" id="A0A444JDM2"/>
<evidence type="ECO:0000313" key="3">
    <source>
        <dbReference type="Proteomes" id="UP000288892"/>
    </source>
</evidence>